<dbReference type="EMBL" id="AZGA01000057">
    <property type="protein sequence ID" value="KRM33063.1"/>
    <property type="molecule type" value="Genomic_DNA"/>
</dbReference>
<dbReference type="AlphaFoldDB" id="X0QJ14"/>
<dbReference type="eggNOG" id="ENOG50309IR">
    <property type="taxonomic scope" value="Bacteria"/>
</dbReference>
<dbReference type="RefSeq" id="WP_035450966.1">
    <property type="nucleotide sequence ID" value="NZ_AZGA01000057.1"/>
</dbReference>
<evidence type="ECO:0000313" key="1">
    <source>
        <dbReference type="EMBL" id="KRM33063.1"/>
    </source>
</evidence>
<sequence>MLTVNAKTYVNIDFDEVSIQTSGMYAVPYDDAKTRQKVFETLQALFKQAPKDVDFALSIMTTMAEIIVSPLGLMDFDAVKAYGPNQDLDYDHLSDDATMVWPLAVRYISHTSDEKPQDTIVASQLELKQDFAGAFEPLWQAIKADLAKSDATMAQMLSTLITDSQQVEADFQQQLSTLDTQQRADKVGFELPENEVDQFAKYMSDSHEVMNIVRSAASFVQSELVQAKPFSQVFSDAHYRTTYYWTLDNTFYELYYYYLHKYGDSHPKLTKFLNHRQDQLVTQMRQRALKDSQQISEDPKANLKPDMSKIFDHIFLPLNEEILTMIFDFDVK</sequence>
<accession>X0QJ14</accession>
<name>X0QJ14_9LACO</name>
<keyword evidence="2" id="KW-1185">Reference proteome</keyword>
<reference evidence="1 2" key="1">
    <citation type="journal article" date="2015" name="Genome Announc.">
        <title>Expanding the biotechnology potential of lactobacilli through comparative genomics of 213 strains and associated genera.</title>
        <authorList>
            <person name="Sun Z."/>
            <person name="Harris H.M."/>
            <person name="McCann A."/>
            <person name="Guo C."/>
            <person name="Argimon S."/>
            <person name="Zhang W."/>
            <person name="Yang X."/>
            <person name="Jeffery I.B."/>
            <person name="Cooney J.C."/>
            <person name="Kagawa T.F."/>
            <person name="Liu W."/>
            <person name="Song Y."/>
            <person name="Salvetti E."/>
            <person name="Wrobel A."/>
            <person name="Rasinkangas P."/>
            <person name="Parkhill J."/>
            <person name="Rea M.C."/>
            <person name="O'Sullivan O."/>
            <person name="Ritari J."/>
            <person name="Douillard F.P."/>
            <person name="Paul Ross R."/>
            <person name="Yang R."/>
            <person name="Briner A.E."/>
            <person name="Felis G.E."/>
            <person name="de Vos W.M."/>
            <person name="Barrangou R."/>
            <person name="Klaenhammer T.R."/>
            <person name="Caufield P.W."/>
            <person name="Cui Y."/>
            <person name="Zhang H."/>
            <person name="O'Toole P.W."/>
        </authorList>
    </citation>
    <scope>NUCLEOTIDE SEQUENCE [LARGE SCALE GENOMIC DNA]</scope>
    <source>
        <strain evidence="1 2">DSM 18527</strain>
    </source>
</reference>
<dbReference type="Proteomes" id="UP000051236">
    <property type="component" value="Unassembled WGS sequence"/>
</dbReference>
<comment type="caution">
    <text evidence="1">The sequence shown here is derived from an EMBL/GenBank/DDBJ whole genome shotgun (WGS) entry which is preliminary data.</text>
</comment>
<proteinExistence type="predicted"/>
<dbReference type="PATRIC" id="fig|1423734.3.peg.3192"/>
<dbReference type="STRING" id="1423734.FC83_GL003143"/>
<gene>
    <name evidence="1" type="ORF">FC83_GL003143</name>
</gene>
<organism evidence="1 2">
    <name type="scientific">Agrilactobacillus composti DSM 18527 = JCM 14202</name>
    <dbReference type="NCBI Taxonomy" id="1423734"/>
    <lineage>
        <taxon>Bacteria</taxon>
        <taxon>Bacillati</taxon>
        <taxon>Bacillota</taxon>
        <taxon>Bacilli</taxon>
        <taxon>Lactobacillales</taxon>
        <taxon>Lactobacillaceae</taxon>
        <taxon>Agrilactobacillus</taxon>
    </lineage>
</organism>
<dbReference type="OrthoDB" id="2311211at2"/>
<protein>
    <submittedName>
        <fullName evidence="1">Uncharacterized protein</fullName>
    </submittedName>
</protein>
<evidence type="ECO:0000313" key="2">
    <source>
        <dbReference type="Proteomes" id="UP000051236"/>
    </source>
</evidence>